<sequence>MKSRQMSFASSVGTVQVEWLCWPHPDDGTYFLRDCFGAWAGDGHFVTDHSTRVAVTVVGSFRCTSYLVGVISFESLLISKYDEPIPDMYHAAICIT</sequence>
<evidence type="ECO:0000313" key="5">
    <source>
        <dbReference type="Proteomes" id="UP000499080"/>
    </source>
</evidence>
<dbReference type="EMBL" id="BGPR01123564">
    <property type="protein sequence ID" value="GBN27277.1"/>
    <property type="molecule type" value="Genomic_DNA"/>
</dbReference>
<comment type="caution">
    <text evidence="1">The sequence shown here is derived from an EMBL/GenBank/DDBJ whole genome shotgun (WGS) entry which is preliminary data.</text>
</comment>
<dbReference type="AlphaFoldDB" id="A0A4Y2MKW1"/>
<reference evidence="1 5" key="1">
    <citation type="journal article" date="2019" name="Sci. Rep.">
        <title>Orb-weaving spider Araneus ventricosus genome elucidates the spidroin gene catalogue.</title>
        <authorList>
            <person name="Kono N."/>
            <person name="Nakamura H."/>
            <person name="Ohtoshi R."/>
            <person name="Moran D.A.P."/>
            <person name="Shinohara A."/>
            <person name="Yoshida Y."/>
            <person name="Fujiwara M."/>
            <person name="Mori M."/>
            <person name="Tomita M."/>
            <person name="Arakawa K."/>
        </authorList>
    </citation>
    <scope>NUCLEOTIDE SEQUENCE [LARGE SCALE GENOMIC DNA]</scope>
</reference>
<evidence type="ECO:0000313" key="2">
    <source>
        <dbReference type="EMBL" id="GBN27232.1"/>
    </source>
</evidence>
<gene>
    <name evidence="3" type="ORF">AVEN_122029_1</name>
    <name evidence="4" type="ORF">AVEN_210871_1</name>
    <name evidence="1" type="ORF">AVEN_231172_1</name>
    <name evidence="2" type="ORF">AVEN_37472_1</name>
</gene>
<evidence type="ECO:0000313" key="3">
    <source>
        <dbReference type="EMBL" id="GBN27255.1"/>
    </source>
</evidence>
<proteinExistence type="predicted"/>
<accession>A0A4Y2MKW1</accession>
<dbReference type="EMBL" id="BGPR01123540">
    <property type="protein sequence ID" value="GBN27209.1"/>
    <property type="molecule type" value="Genomic_DNA"/>
</dbReference>
<name>A0A4Y2MKW1_ARAVE</name>
<dbReference type="EMBL" id="BGPR01123550">
    <property type="protein sequence ID" value="GBN27232.1"/>
    <property type="molecule type" value="Genomic_DNA"/>
</dbReference>
<dbReference type="EMBL" id="BGPR01123557">
    <property type="protein sequence ID" value="GBN27255.1"/>
    <property type="molecule type" value="Genomic_DNA"/>
</dbReference>
<dbReference type="Proteomes" id="UP000499080">
    <property type="component" value="Unassembled WGS sequence"/>
</dbReference>
<keyword evidence="5" id="KW-1185">Reference proteome</keyword>
<organism evidence="1 5">
    <name type="scientific">Araneus ventricosus</name>
    <name type="common">Orbweaver spider</name>
    <name type="synonym">Epeira ventricosa</name>
    <dbReference type="NCBI Taxonomy" id="182803"/>
    <lineage>
        <taxon>Eukaryota</taxon>
        <taxon>Metazoa</taxon>
        <taxon>Ecdysozoa</taxon>
        <taxon>Arthropoda</taxon>
        <taxon>Chelicerata</taxon>
        <taxon>Arachnida</taxon>
        <taxon>Araneae</taxon>
        <taxon>Araneomorphae</taxon>
        <taxon>Entelegynae</taxon>
        <taxon>Araneoidea</taxon>
        <taxon>Araneidae</taxon>
        <taxon>Araneus</taxon>
    </lineage>
</organism>
<evidence type="ECO:0000313" key="1">
    <source>
        <dbReference type="EMBL" id="GBN27209.1"/>
    </source>
</evidence>
<evidence type="ECO:0000313" key="4">
    <source>
        <dbReference type="EMBL" id="GBN27277.1"/>
    </source>
</evidence>
<protein>
    <submittedName>
        <fullName evidence="1">Uncharacterized protein</fullName>
    </submittedName>
</protein>